<comment type="pathway">
    <text evidence="3">Metabolic intermediate biosynthesis; 1-deoxy-D-xylulose 5-phosphate biosynthesis; 1-deoxy-D-xylulose 5-phosphate from D-glyceraldehyde 3-phosphate and pyruvate: step 1/1.</text>
</comment>
<dbReference type="InterPro" id="IPR005475">
    <property type="entry name" value="Transketolase-like_Pyr-bd"/>
</dbReference>
<dbReference type="NCBIfam" id="NF003933">
    <property type="entry name" value="PRK05444.2-2"/>
    <property type="match status" value="1"/>
</dbReference>
<comment type="cofactor">
    <cofactor evidence="1">
        <name>Mg(2+)</name>
        <dbReference type="ChEBI" id="CHEBI:18420"/>
    </cofactor>
</comment>
<dbReference type="SUPFAM" id="SSF52922">
    <property type="entry name" value="TK C-terminal domain-like"/>
    <property type="match status" value="1"/>
</dbReference>
<dbReference type="InterPro" id="IPR027417">
    <property type="entry name" value="P-loop_NTPase"/>
</dbReference>
<reference evidence="14" key="1">
    <citation type="journal article" date="2015" name="Nature">
        <title>Complex archaea that bridge the gap between prokaryotes and eukaryotes.</title>
        <authorList>
            <person name="Spang A."/>
            <person name="Saw J.H."/>
            <person name="Jorgensen S.L."/>
            <person name="Zaremba-Niedzwiedzka K."/>
            <person name="Martijn J."/>
            <person name="Lind A.E."/>
            <person name="van Eijk R."/>
            <person name="Schleper C."/>
            <person name="Guy L."/>
            <person name="Ettema T.J."/>
        </authorList>
    </citation>
    <scope>NUCLEOTIDE SEQUENCE</scope>
</reference>
<dbReference type="CDD" id="cd07033">
    <property type="entry name" value="TPP_PYR_DXS_TK_like"/>
    <property type="match status" value="1"/>
</dbReference>
<dbReference type="EC" id="2.2.1.7" evidence="6"/>
<dbReference type="NCBIfam" id="TIGR00204">
    <property type="entry name" value="dxs"/>
    <property type="match status" value="1"/>
</dbReference>
<dbReference type="FunFam" id="3.40.50.920:FF:000002">
    <property type="entry name" value="1-deoxy-D-xylulose-5-phosphate synthase"/>
    <property type="match status" value="1"/>
</dbReference>
<keyword evidence="8" id="KW-0479">Metal-binding</keyword>
<organism evidence="14">
    <name type="scientific">marine sediment metagenome</name>
    <dbReference type="NCBI Taxonomy" id="412755"/>
    <lineage>
        <taxon>unclassified sequences</taxon>
        <taxon>metagenomes</taxon>
        <taxon>ecological metagenomes</taxon>
    </lineage>
</organism>
<dbReference type="GO" id="GO:0005829">
    <property type="term" value="C:cytosol"/>
    <property type="evidence" value="ECO:0007669"/>
    <property type="project" value="TreeGrafter"/>
</dbReference>
<evidence type="ECO:0000256" key="8">
    <source>
        <dbReference type="ARBA" id="ARBA00022723"/>
    </source>
</evidence>
<dbReference type="Pfam" id="PF02779">
    <property type="entry name" value="Transket_pyr"/>
    <property type="match status" value="1"/>
</dbReference>
<evidence type="ECO:0000256" key="2">
    <source>
        <dbReference type="ARBA" id="ARBA00001964"/>
    </source>
</evidence>
<evidence type="ECO:0000256" key="7">
    <source>
        <dbReference type="ARBA" id="ARBA00022679"/>
    </source>
</evidence>
<evidence type="ECO:0000256" key="9">
    <source>
        <dbReference type="ARBA" id="ARBA00022842"/>
    </source>
</evidence>
<keyword evidence="12" id="KW-0414">Isoprene biosynthesis</keyword>
<evidence type="ECO:0000256" key="12">
    <source>
        <dbReference type="ARBA" id="ARBA00023229"/>
    </source>
</evidence>
<comment type="cofactor">
    <cofactor evidence="2">
        <name>thiamine diphosphate</name>
        <dbReference type="ChEBI" id="CHEBI:58937"/>
    </cofactor>
</comment>
<dbReference type="Gene3D" id="3.40.50.970">
    <property type="match status" value="2"/>
</dbReference>
<sequence>MAPKKGSLESLRASIAEGLGVKLLWGDDSEIKLRLLPLGIDSIDAMLGGGLAYERITEVVGEEATGKTLLADAASMIATGRSAARTPWSDEDEELRKRIVETVSRRGGHLASNLGIIELTLALHTVFDFSRDRLLWDVGHQCYAHKIVTGRRDGFANLRQKGGPSGFPDPSESPYDLFATGHAGTAISTAAGLAWADEFAGMGNRKIVAVVGDAAIVNGLSLEAVNNAAGLHRQFLVILNDNSMAIDVTQGSLAQLLDRVRMTRTYTELKQHTQHVLRSIPLGDELTEALRHIKEGLRTTVHGERFFEGLGFRYFGPVDGHNIPVLQHILDLLSQVDQPVLLHVHTQKGHGCDYAVEDPCRFHSPSAHTVNGGVVEFPPSDRPKWTEVFSRLLLERARADRRIVGITAAMPDGTGLTALRDALPQQYVDVGINESHAVAMAAGMAKAGLKPVVAIYSTFMQRAFDQAVEEVALQNLPVILCMDRAGLVGSDGAVHHGWLDIAYLRPLPGMVLMSPADEVELASAMDLALSLNRPSAIRYPRGPAPQPVPGTDTPFELGRACRIRPGTDGAFLALGAMVEPALAAADRLARDEGADTAVYSARFAKPLDQALIVELIRSGKPVLTVEDHAVMGGFGSAVMELAAGSRLDAANVRLLGLPDRFIAHASRSQQLAETGLDAAGLAAAMRGCLSGKSVTHPAK</sequence>
<protein>
    <recommendedName>
        <fullName evidence="6">1-deoxy-D-xylulose-5-phosphate synthase</fullName>
        <ecNumber evidence="6">2.2.1.7</ecNumber>
    </recommendedName>
</protein>
<dbReference type="InterPro" id="IPR033248">
    <property type="entry name" value="Transketolase_C"/>
</dbReference>
<dbReference type="InterPro" id="IPR029061">
    <property type="entry name" value="THDP-binding"/>
</dbReference>
<keyword evidence="10" id="KW-0784">Thiamine biosynthesis</keyword>
<gene>
    <name evidence="14" type="ORF">LCGC14_1767020</name>
</gene>
<proteinExistence type="inferred from homology"/>
<name>A0A0F9JE66_9ZZZZ</name>
<dbReference type="SUPFAM" id="SSF52540">
    <property type="entry name" value="P-loop containing nucleoside triphosphate hydrolases"/>
    <property type="match status" value="1"/>
</dbReference>
<keyword evidence="11" id="KW-0786">Thiamine pyrophosphate</keyword>
<dbReference type="UniPathway" id="UPA00064">
    <property type="reaction ID" value="UER00091"/>
</dbReference>
<dbReference type="PROSITE" id="PS00801">
    <property type="entry name" value="TRANSKETOLASE_1"/>
    <property type="match status" value="1"/>
</dbReference>
<keyword evidence="7" id="KW-0808">Transferase</keyword>
<dbReference type="GO" id="GO:0046872">
    <property type="term" value="F:metal ion binding"/>
    <property type="evidence" value="ECO:0007669"/>
    <property type="project" value="UniProtKB-KW"/>
</dbReference>
<dbReference type="Pfam" id="PF13292">
    <property type="entry name" value="DXP_synthase_N"/>
    <property type="match status" value="1"/>
</dbReference>
<dbReference type="Gene3D" id="3.40.50.300">
    <property type="entry name" value="P-loop containing nucleotide triphosphate hydrolases"/>
    <property type="match status" value="1"/>
</dbReference>
<dbReference type="GO" id="GO:0008661">
    <property type="term" value="F:1-deoxy-D-xylulose-5-phosphate synthase activity"/>
    <property type="evidence" value="ECO:0007669"/>
    <property type="project" value="UniProtKB-EC"/>
</dbReference>
<dbReference type="HAMAP" id="MF_00315">
    <property type="entry name" value="DXP_synth"/>
    <property type="match status" value="1"/>
</dbReference>
<evidence type="ECO:0000256" key="6">
    <source>
        <dbReference type="ARBA" id="ARBA00013150"/>
    </source>
</evidence>
<evidence type="ECO:0000256" key="10">
    <source>
        <dbReference type="ARBA" id="ARBA00022977"/>
    </source>
</evidence>
<dbReference type="CDD" id="cd02007">
    <property type="entry name" value="TPP_DXS"/>
    <property type="match status" value="1"/>
</dbReference>
<evidence type="ECO:0000256" key="3">
    <source>
        <dbReference type="ARBA" id="ARBA00004980"/>
    </source>
</evidence>
<dbReference type="PANTHER" id="PTHR43322">
    <property type="entry name" value="1-D-DEOXYXYLULOSE 5-PHOSPHATE SYNTHASE-RELATED"/>
    <property type="match status" value="1"/>
</dbReference>
<dbReference type="SUPFAM" id="SSF52518">
    <property type="entry name" value="Thiamin diphosphate-binding fold (THDP-binding)"/>
    <property type="match status" value="2"/>
</dbReference>
<evidence type="ECO:0000256" key="11">
    <source>
        <dbReference type="ARBA" id="ARBA00023052"/>
    </source>
</evidence>
<dbReference type="InterPro" id="IPR009014">
    <property type="entry name" value="Transketo_C/PFOR_II"/>
</dbReference>
<accession>A0A0F9JE66</accession>
<dbReference type="PANTHER" id="PTHR43322:SF5">
    <property type="entry name" value="1-DEOXY-D-XYLULOSE-5-PHOSPHATE SYNTHASE, CHLOROPLASTIC"/>
    <property type="match status" value="1"/>
</dbReference>
<evidence type="ECO:0000256" key="4">
    <source>
        <dbReference type="ARBA" id="ARBA00011081"/>
    </source>
</evidence>
<dbReference type="SMART" id="SM00861">
    <property type="entry name" value="Transket_pyr"/>
    <property type="match status" value="1"/>
</dbReference>
<dbReference type="GO" id="GO:0019288">
    <property type="term" value="P:isopentenyl diphosphate biosynthetic process, methylerythritol 4-phosphate pathway"/>
    <property type="evidence" value="ECO:0007669"/>
    <property type="project" value="TreeGrafter"/>
</dbReference>
<dbReference type="GO" id="GO:0016114">
    <property type="term" value="P:terpenoid biosynthetic process"/>
    <property type="evidence" value="ECO:0007669"/>
    <property type="project" value="InterPro"/>
</dbReference>
<evidence type="ECO:0000259" key="13">
    <source>
        <dbReference type="SMART" id="SM00861"/>
    </source>
</evidence>
<comment type="similarity">
    <text evidence="4">Belongs to the transketolase family. DXPS subfamily.</text>
</comment>
<dbReference type="GO" id="GO:0009228">
    <property type="term" value="P:thiamine biosynthetic process"/>
    <property type="evidence" value="ECO:0007669"/>
    <property type="project" value="UniProtKB-KW"/>
</dbReference>
<evidence type="ECO:0000256" key="1">
    <source>
        <dbReference type="ARBA" id="ARBA00001946"/>
    </source>
</evidence>
<feature type="domain" description="Transketolase-like pyrimidine-binding" evidence="13">
    <location>
        <begin position="383"/>
        <end position="546"/>
    </location>
</feature>
<evidence type="ECO:0000313" key="14">
    <source>
        <dbReference type="EMBL" id="KKM04161.1"/>
    </source>
</evidence>
<dbReference type="InterPro" id="IPR005477">
    <property type="entry name" value="Dxylulose-5-P_synthase"/>
</dbReference>
<keyword evidence="9" id="KW-0460">Magnesium</keyword>
<comment type="subunit">
    <text evidence="5">Homodimer.</text>
</comment>
<comment type="caution">
    <text evidence="14">The sequence shown here is derived from an EMBL/GenBank/DDBJ whole genome shotgun (WGS) entry which is preliminary data.</text>
</comment>
<dbReference type="Gene3D" id="3.40.50.920">
    <property type="match status" value="1"/>
</dbReference>
<dbReference type="AlphaFoldDB" id="A0A0F9JE66"/>
<dbReference type="Pfam" id="PF02780">
    <property type="entry name" value="Transketolase_C"/>
    <property type="match status" value="1"/>
</dbReference>
<dbReference type="InterPro" id="IPR049557">
    <property type="entry name" value="Transketolase_CS"/>
</dbReference>
<dbReference type="EMBL" id="LAZR01016518">
    <property type="protein sequence ID" value="KKM04161.1"/>
    <property type="molecule type" value="Genomic_DNA"/>
</dbReference>
<evidence type="ECO:0000256" key="5">
    <source>
        <dbReference type="ARBA" id="ARBA00011738"/>
    </source>
</evidence>